<gene>
    <name evidence="2" type="ORF">BO71DRAFT_488412</name>
</gene>
<dbReference type="PANTHER" id="PTHR10801">
    <property type="entry name" value="24-DEHYDROCHOLESTEROL REDUCTASE"/>
    <property type="match status" value="1"/>
</dbReference>
<dbReference type="OrthoDB" id="415825at2759"/>
<name>A0A319CW76_9EURO</name>
<dbReference type="EMBL" id="KZ826060">
    <property type="protein sequence ID" value="PYH88889.1"/>
    <property type="molecule type" value="Genomic_DNA"/>
</dbReference>
<reference evidence="2 3" key="1">
    <citation type="submission" date="2018-02" db="EMBL/GenBank/DDBJ databases">
        <title>The genomes of Aspergillus section Nigri reveals drivers in fungal speciation.</title>
        <authorList>
            <consortium name="DOE Joint Genome Institute"/>
            <person name="Vesth T.C."/>
            <person name="Nybo J."/>
            <person name="Theobald S."/>
            <person name="Brandl J."/>
            <person name="Frisvad J.C."/>
            <person name="Nielsen K.F."/>
            <person name="Lyhne E.K."/>
            <person name="Kogle M.E."/>
            <person name="Kuo A."/>
            <person name="Riley R."/>
            <person name="Clum A."/>
            <person name="Nolan M."/>
            <person name="Lipzen A."/>
            <person name="Salamov A."/>
            <person name="Henrissat B."/>
            <person name="Wiebenga A."/>
            <person name="De vries R.P."/>
            <person name="Grigoriev I.V."/>
            <person name="Mortensen U.H."/>
            <person name="Andersen M.R."/>
            <person name="Baker S.E."/>
        </authorList>
    </citation>
    <scope>NUCLEOTIDE SEQUENCE [LARGE SCALE GENOMIC DNA]</scope>
    <source>
        <strain evidence="2 3">CBS 707.79</strain>
    </source>
</reference>
<dbReference type="VEuPathDB" id="FungiDB:BO71DRAFT_488412"/>
<dbReference type="Proteomes" id="UP000247810">
    <property type="component" value="Unassembled WGS sequence"/>
</dbReference>
<dbReference type="PANTHER" id="PTHR10801:SF0">
    <property type="entry name" value="DELTA(24)-STEROL REDUCTASE"/>
    <property type="match status" value="1"/>
</dbReference>
<dbReference type="STRING" id="1448320.A0A319CW76"/>
<accession>A0A319CW76</accession>
<dbReference type="GO" id="GO:0005737">
    <property type="term" value="C:cytoplasm"/>
    <property type="evidence" value="ECO:0007669"/>
    <property type="project" value="TreeGrafter"/>
</dbReference>
<keyword evidence="3" id="KW-1185">Reference proteome</keyword>
<dbReference type="GO" id="GO:0000246">
    <property type="term" value="F:Delta24(24-1) sterol reductase activity"/>
    <property type="evidence" value="ECO:0007669"/>
    <property type="project" value="TreeGrafter"/>
</dbReference>
<dbReference type="AlphaFoldDB" id="A0A319CW76"/>
<sequence>MNFGLWAPTTARDGAFIAQNRNLERKVRALGGKKWLYACAYYTEDEFWRIYDRKRYDGLRERFYAGYLPDLWEKCGLQFNV</sequence>
<keyword evidence="1" id="KW-0560">Oxidoreductase</keyword>
<dbReference type="GO" id="GO:0008202">
    <property type="term" value="P:steroid metabolic process"/>
    <property type="evidence" value="ECO:0007669"/>
    <property type="project" value="TreeGrafter"/>
</dbReference>
<proteinExistence type="predicted"/>
<organism evidence="2 3">
    <name type="scientific">Aspergillus ellipticus CBS 707.79</name>
    <dbReference type="NCBI Taxonomy" id="1448320"/>
    <lineage>
        <taxon>Eukaryota</taxon>
        <taxon>Fungi</taxon>
        <taxon>Dikarya</taxon>
        <taxon>Ascomycota</taxon>
        <taxon>Pezizomycotina</taxon>
        <taxon>Eurotiomycetes</taxon>
        <taxon>Eurotiomycetidae</taxon>
        <taxon>Eurotiales</taxon>
        <taxon>Aspergillaceae</taxon>
        <taxon>Aspergillus</taxon>
        <taxon>Aspergillus subgen. Circumdati</taxon>
    </lineage>
</organism>
<protein>
    <submittedName>
        <fullName evidence="2">Uncharacterized protein</fullName>
    </submittedName>
</protein>
<dbReference type="GO" id="GO:0016020">
    <property type="term" value="C:membrane"/>
    <property type="evidence" value="ECO:0007669"/>
    <property type="project" value="TreeGrafter"/>
</dbReference>
<evidence type="ECO:0000313" key="3">
    <source>
        <dbReference type="Proteomes" id="UP000247810"/>
    </source>
</evidence>
<evidence type="ECO:0000313" key="2">
    <source>
        <dbReference type="EMBL" id="PYH88889.1"/>
    </source>
</evidence>
<evidence type="ECO:0000256" key="1">
    <source>
        <dbReference type="ARBA" id="ARBA00023002"/>
    </source>
</evidence>
<dbReference type="InterPro" id="IPR040165">
    <property type="entry name" value="Diminuto-like"/>
</dbReference>